<proteinExistence type="predicted"/>
<dbReference type="GO" id="GO:0012505">
    <property type="term" value="C:endomembrane system"/>
    <property type="evidence" value="ECO:0007669"/>
    <property type="project" value="TreeGrafter"/>
</dbReference>
<keyword evidence="1" id="KW-0472">Membrane</keyword>
<dbReference type="SUPFAM" id="SSF58038">
    <property type="entry name" value="SNARE fusion complex"/>
    <property type="match status" value="1"/>
</dbReference>
<evidence type="ECO:0000313" key="3">
    <source>
        <dbReference type="EMBL" id="KSA01557.1"/>
    </source>
</evidence>
<dbReference type="Gene3D" id="1.20.5.110">
    <property type="match status" value="1"/>
</dbReference>
<evidence type="ECO:0000259" key="2">
    <source>
        <dbReference type="PROSITE" id="PS50192"/>
    </source>
</evidence>
<dbReference type="GO" id="GO:0031201">
    <property type="term" value="C:SNARE complex"/>
    <property type="evidence" value="ECO:0007669"/>
    <property type="project" value="TreeGrafter"/>
</dbReference>
<dbReference type="InterPro" id="IPR000727">
    <property type="entry name" value="T_SNARE_dom"/>
</dbReference>
<comment type="caution">
    <text evidence="3">The sequence shown here is derived from an EMBL/GenBank/DDBJ whole genome shotgun (WGS) entry which is preliminary data.</text>
</comment>
<dbReference type="CDD" id="cd15859">
    <property type="entry name" value="SNARE_SYN8"/>
    <property type="match status" value="1"/>
</dbReference>
<dbReference type="GeneID" id="26839711"/>
<dbReference type="InterPro" id="IPR045242">
    <property type="entry name" value="Syntaxin"/>
</dbReference>
<dbReference type="AlphaFoldDB" id="A0A0V1PZT7"/>
<gene>
    <name evidence="3" type="ORF">AC631_02702</name>
</gene>
<dbReference type="PROSITE" id="PS50192">
    <property type="entry name" value="T_SNARE"/>
    <property type="match status" value="1"/>
</dbReference>
<dbReference type="GO" id="GO:0006906">
    <property type="term" value="P:vesicle fusion"/>
    <property type="evidence" value="ECO:0007669"/>
    <property type="project" value="TreeGrafter"/>
</dbReference>
<dbReference type="EMBL" id="LMYN01000050">
    <property type="protein sequence ID" value="KSA01557.1"/>
    <property type="molecule type" value="Genomic_DNA"/>
</dbReference>
<feature type="domain" description="T-SNARE coiled-coil homology" evidence="2">
    <location>
        <begin position="173"/>
        <end position="235"/>
    </location>
</feature>
<keyword evidence="1" id="KW-0812">Transmembrane</keyword>
<name>A0A0V1PZT7_9ASCO</name>
<evidence type="ECO:0000256" key="1">
    <source>
        <dbReference type="SAM" id="Phobius"/>
    </source>
</evidence>
<dbReference type="GO" id="GO:0005484">
    <property type="term" value="F:SNAP receptor activity"/>
    <property type="evidence" value="ECO:0007669"/>
    <property type="project" value="TreeGrafter"/>
</dbReference>
<keyword evidence="4" id="KW-1185">Reference proteome</keyword>
<dbReference type="GO" id="GO:0000149">
    <property type="term" value="F:SNARE binding"/>
    <property type="evidence" value="ECO:0007669"/>
    <property type="project" value="TreeGrafter"/>
</dbReference>
<dbReference type="OrthoDB" id="244190at2759"/>
<accession>A0A0V1PZT7</accession>
<dbReference type="PANTHER" id="PTHR19957">
    <property type="entry name" value="SYNTAXIN"/>
    <property type="match status" value="1"/>
</dbReference>
<dbReference type="PANTHER" id="PTHR19957:SF423">
    <property type="entry name" value="SYNTAXIN-8-RELATED"/>
    <property type="match status" value="1"/>
</dbReference>
<dbReference type="GO" id="GO:0048278">
    <property type="term" value="P:vesicle docking"/>
    <property type="evidence" value="ECO:0007669"/>
    <property type="project" value="TreeGrafter"/>
</dbReference>
<keyword evidence="1" id="KW-1133">Transmembrane helix</keyword>
<dbReference type="RefSeq" id="XP_015467659.1">
    <property type="nucleotide sequence ID" value="XM_015611532.1"/>
</dbReference>
<feature type="transmembrane region" description="Helical" evidence="1">
    <location>
        <begin position="243"/>
        <end position="262"/>
    </location>
</feature>
<reference evidence="3 4" key="1">
    <citation type="submission" date="2015-11" db="EMBL/GenBank/DDBJ databases">
        <title>The genome of Debaryomyces fabryi.</title>
        <authorList>
            <person name="Tafer H."/>
            <person name="Lopandic K."/>
        </authorList>
    </citation>
    <scope>NUCLEOTIDE SEQUENCE [LARGE SCALE GENOMIC DNA]</scope>
    <source>
        <strain evidence="3 4">CBS 789</strain>
    </source>
</reference>
<protein>
    <recommendedName>
        <fullName evidence="2">t-SNARE coiled-coil homology domain-containing protein</fullName>
    </recommendedName>
</protein>
<organism evidence="3 4">
    <name type="scientific">Debaryomyces fabryi</name>
    <dbReference type="NCBI Taxonomy" id="58627"/>
    <lineage>
        <taxon>Eukaryota</taxon>
        <taxon>Fungi</taxon>
        <taxon>Dikarya</taxon>
        <taxon>Ascomycota</taxon>
        <taxon>Saccharomycotina</taxon>
        <taxon>Pichiomycetes</taxon>
        <taxon>Debaryomycetaceae</taxon>
        <taxon>Debaryomyces</taxon>
    </lineage>
</organism>
<evidence type="ECO:0000313" key="4">
    <source>
        <dbReference type="Proteomes" id="UP000054251"/>
    </source>
</evidence>
<sequence length="263" mass="30205">MSGVKDIKSLINKTRSYLDQLDSVIEERDRLITILKLVPSSNDNLDLINSLNKVIKSLNYIQKDIINLSKNGSPKPEIYEELVSNFEDLYNRYDQLTNTLTGDIYVDINEYGFEKQDIPKVNIPGKSVRFSDKVEETSPVPEIQQHFKPYRDDEESVASFESQTNPQMFAQHQQQLISQDEDLGVLHDSVRRQHSMGLHINEEIDDHLIMLNDLELGVERSQFMLNSATNKLKSFRQKCRENGSLVTIVVLTVILIVLLVVLN</sequence>
<dbReference type="GO" id="GO:0006886">
    <property type="term" value="P:intracellular protein transport"/>
    <property type="evidence" value="ECO:0007669"/>
    <property type="project" value="TreeGrafter"/>
</dbReference>
<dbReference type="Proteomes" id="UP000054251">
    <property type="component" value="Unassembled WGS sequence"/>
</dbReference>